<feature type="transmembrane region" description="Helical" evidence="7">
    <location>
        <begin position="256"/>
        <end position="276"/>
    </location>
</feature>
<evidence type="ECO:0000256" key="1">
    <source>
        <dbReference type="ARBA" id="ARBA00004651"/>
    </source>
</evidence>
<feature type="transmembrane region" description="Helical" evidence="7">
    <location>
        <begin position="224"/>
        <end position="244"/>
    </location>
</feature>
<keyword evidence="10" id="KW-1185">Reference proteome</keyword>
<feature type="transmembrane region" description="Helical" evidence="7">
    <location>
        <begin position="377"/>
        <end position="395"/>
    </location>
</feature>
<dbReference type="PANTHER" id="PTHR43414">
    <property type="entry name" value="MULTIDRUG RESISTANCE PROTEIN MDTG"/>
    <property type="match status" value="1"/>
</dbReference>
<organism evidence="9 10">
    <name type="scientific">Sphingomonas arantia</name>
    <dbReference type="NCBI Taxonomy" id="1460676"/>
    <lineage>
        <taxon>Bacteria</taxon>
        <taxon>Pseudomonadati</taxon>
        <taxon>Pseudomonadota</taxon>
        <taxon>Alphaproteobacteria</taxon>
        <taxon>Sphingomonadales</taxon>
        <taxon>Sphingomonadaceae</taxon>
        <taxon>Sphingomonas</taxon>
    </lineage>
</organism>
<dbReference type="PROSITE" id="PS50850">
    <property type="entry name" value="MFS"/>
    <property type="match status" value="1"/>
</dbReference>
<sequence length="403" mass="41794">MELHLLTAAALHWKRNLWVCFGGSFTTMVGMTLLLPFLPLYVEELGASGLSEIAWWSGVAYAATFLTAAIVAPLWGRIGDRYGRKLTLIRASLGMAIAISLIGLAGNVWQLVALRALTGLLGGYASGSMTLVAVQTPREHNAWALGTLSSGIMAGSLVGPLVGGFLPPLMGIRNIFYLSGAVISIAFLATALLIVEDKSTIGPRAPKAIGNADRLDRPLVARMLMVGMLLTLANFSIEPILTIYVGSLVEPANVTIAAGLVMAAAALGSIVSAPHMGRLADRIGPTRVIAGGLTIAALLLVPQAFVTAEWQLLALRLMMGLALGGLLPCIASLVRHAVPDQAAGTVLGLSTSAQYAGQVIGPLAGGFVGGHYGPRTVFAATSLVMLVGALLVATARDNRMETG</sequence>
<feature type="transmembrane region" description="Helical" evidence="7">
    <location>
        <begin position="141"/>
        <end position="163"/>
    </location>
</feature>
<evidence type="ECO:0000256" key="6">
    <source>
        <dbReference type="ARBA" id="ARBA00023136"/>
    </source>
</evidence>
<comment type="caution">
    <text evidence="9">The sequence shown here is derived from an EMBL/GenBank/DDBJ whole genome shotgun (WGS) entry which is preliminary data.</text>
</comment>
<evidence type="ECO:0000256" key="4">
    <source>
        <dbReference type="ARBA" id="ARBA00022692"/>
    </source>
</evidence>
<feature type="domain" description="Major facilitator superfamily (MFS) profile" evidence="8">
    <location>
        <begin position="16"/>
        <end position="400"/>
    </location>
</feature>
<reference evidence="10" key="1">
    <citation type="journal article" date="2019" name="Int. J. Syst. Evol. Microbiol.">
        <title>The Global Catalogue of Microorganisms (GCM) 10K type strain sequencing project: providing services to taxonomists for standard genome sequencing and annotation.</title>
        <authorList>
            <consortium name="The Broad Institute Genomics Platform"/>
            <consortium name="The Broad Institute Genome Sequencing Center for Infectious Disease"/>
            <person name="Wu L."/>
            <person name="Ma J."/>
        </authorList>
    </citation>
    <scope>NUCLEOTIDE SEQUENCE [LARGE SCALE GENOMIC DNA]</scope>
    <source>
        <strain evidence="10">CGMCC 1.12702</strain>
    </source>
</reference>
<name>A0ABW4TZT6_9SPHN</name>
<feature type="transmembrane region" description="Helical" evidence="7">
    <location>
        <begin position="112"/>
        <end position="134"/>
    </location>
</feature>
<dbReference type="InterPro" id="IPR036259">
    <property type="entry name" value="MFS_trans_sf"/>
</dbReference>
<evidence type="ECO:0000313" key="9">
    <source>
        <dbReference type="EMBL" id="MFD1951543.1"/>
    </source>
</evidence>
<dbReference type="EMBL" id="JBHUGS010000003">
    <property type="protein sequence ID" value="MFD1951543.1"/>
    <property type="molecule type" value="Genomic_DNA"/>
</dbReference>
<accession>A0ABW4TZT6</accession>
<dbReference type="RefSeq" id="WP_380930293.1">
    <property type="nucleotide sequence ID" value="NZ_JBHUGS010000003.1"/>
</dbReference>
<dbReference type="SUPFAM" id="SSF103473">
    <property type="entry name" value="MFS general substrate transporter"/>
    <property type="match status" value="1"/>
</dbReference>
<keyword evidence="2" id="KW-0813">Transport</keyword>
<dbReference type="InterPro" id="IPR001958">
    <property type="entry name" value="Tet-R_TetA/multi-R_MdtG-like"/>
</dbReference>
<evidence type="ECO:0000256" key="7">
    <source>
        <dbReference type="SAM" id="Phobius"/>
    </source>
</evidence>
<feature type="transmembrane region" description="Helical" evidence="7">
    <location>
        <begin position="288"/>
        <end position="306"/>
    </location>
</feature>
<feature type="transmembrane region" description="Helical" evidence="7">
    <location>
        <begin position="17"/>
        <end position="41"/>
    </location>
</feature>
<comment type="subcellular location">
    <subcellularLocation>
        <location evidence="1">Cell membrane</location>
        <topology evidence="1">Multi-pass membrane protein</topology>
    </subcellularLocation>
</comment>
<feature type="transmembrane region" description="Helical" evidence="7">
    <location>
        <begin position="53"/>
        <end position="75"/>
    </location>
</feature>
<keyword evidence="5 7" id="KW-1133">Transmembrane helix</keyword>
<dbReference type="Proteomes" id="UP001597400">
    <property type="component" value="Unassembled WGS sequence"/>
</dbReference>
<dbReference type="InterPro" id="IPR020846">
    <property type="entry name" value="MFS_dom"/>
</dbReference>
<protein>
    <submittedName>
        <fullName evidence="9">MFS transporter</fullName>
    </submittedName>
</protein>
<gene>
    <name evidence="9" type="ORF">ACFSGX_12285</name>
</gene>
<feature type="transmembrane region" description="Helical" evidence="7">
    <location>
        <begin position="346"/>
        <end position="365"/>
    </location>
</feature>
<dbReference type="InterPro" id="IPR011701">
    <property type="entry name" value="MFS"/>
</dbReference>
<evidence type="ECO:0000256" key="2">
    <source>
        <dbReference type="ARBA" id="ARBA00022448"/>
    </source>
</evidence>
<keyword evidence="4 7" id="KW-0812">Transmembrane</keyword>
<feature type="transmembrane region" description="Helical" evidence="7">
    <location>
        <begin position="175"/>
        <end position="195"/>
    </location>
</feature>
<evidence type="ECO:0000259" key="8">
    <source>
        <dbReference type="PROSITE" id="PS50850"/>
    </source>
</evidence>
<keyword evidence="6 7" id="KW-0472">Membrane</keyword>
<evidence type="ECO:0000256" key="3">
    <source>
        <dbReference type="ARBA" id="ARBA00022475"/>
    </source>
</evidence>
<dbReference type="PANTHER" id="PTHR43414:SF6">
    <property type="entry name" value="MULTIDRUG RESISTANCE PROTEIN MDTG"/>
    <property type="match status" value="1"/>
</dbReference>
<evidence type="ECO:0000313" key="10">
    <source>
        <dbReference type="Proteomes" id="UP001597400"/>
    </source>
</evidence>
<proteinExistence type="predicted"/>
<feature type="transmembrane region" description="Helical" evidence="7">
    <location>
        <begin position="312"/>
        <end position="334"/>
    </location>
</feature>
<dbReference type="Pfam" id="PF07690">
    <property type="entry name" value="MFS_1"/>
    <property type="match status" value="1"/>
</dbReference>
<keyword evidence="3" id="KW-1003">Cell membrane</keyword>
<evidence type="ECO:0000256" key="5">
    <source>
        <dbReference type="ARBA" id="ARBA00022989"/>
    </source>
</evidence>
<feature type="transmembrane region" description="Helical" evidence="7">
    <location>
        <begin position="87"/>
        <end position="106"/>
    </location>
</feature>
<dbReference type="Gene3D" id="1.20.1250.20">
    <property type="entry name" value="MFS general substrate transporter like domains"/>
    <property type="match status" value="2"/>
</dbReference>
<dbReference type="PRINTS" id="PR01035">
    <property type="entry name" value="TCRTETA"/>
</dbReference>